<sequence>MDGVESAAEQLERLIGDPMAGAVRGTVTVITVSAPEGRARYQECALALRAEAEGLAAEIVETVAVIDRRHWPRIGAVLPARISRTHPGTVEVDWDALSR</sequence>
<gene>
    <name evidence="1" type="ORF">R2Q92_04825</name>
</gene>
<reference evidence="1 2" key="1">
    <citation type="submission" date="2023-10" db="EMBL/GenBank/DDBJ databases">
        <title>Microbacterium xanthum sp. nov., isolated from seaweed.</title>
        <authorList>
            <person name="Lee S.D."/>
        </authorList>
    </citation>
    <scope>NUCLEOTIDE SEQUENCE [LARGE SCALE GENOMIC DNA]</scope>
    <source>
        <strain evidence="1 2">KCTC 19124</strain>
    </source>
</reference>
<comment type="caution">
    <text evidence="1">The sequence shown here is derived from an EMBL/GenBank/DDBJ whole genome shotgun (WGS) entry which is preliminary data.</text>
</comment>
<keyword evidence="2" id="KW-1185">Reference proteome</keyword>
<organism evidence="1 2">
    <name type="scientific">Microbacterium aquimaris</name>
    <dbReference type="NCBI Taxonomy" id="459816"/>
    <lineage>
        <taxon>Bacteria</taxon>
        <taxon>Bacillati</taxon>
        <taxon>Actinomycetota</taxon>
        <taxon>Actinomycetes</taxon>
        <taxon>Micrococcales</taxon>
        <taxon>Microbacteriaceae</taxon>
        <taxon>Microbacterium</taxon>
    </lineage>
</organism>
<evidence type="ECO:0000313" key="2">
    <source>
        <dbReference type="Proteomes" id="UP001291912"/>
    </source>
</evidence>
<dbReference type="EMBL" id="JAWJYN010000001">
    <property type="protein sequence ID" value="MDZ8161150.1"/>
    <property type="molecule type" value="Genomic_DNA"/>
</dbReference>
<protein>
    <submittedName>
        <fullName evidence="1">Uncharacterized protein</fullName>
    </submittedName>
</protein>
<proteinExistence type="predicted"/>
<dbReference type="Proteomes" id="UP001291912">
    <property type="component" value="Unassembled WGS sequence"/>
</dbReference>
<dbReference type="RefSeq" id="WP_194423795.1">
    <property type="nucleotide sequence ID" value="NZ_BAAAPT010000001.1"/>
</dbReference>
<accession>A0ABU5N500</accession>
<name>A0ABU5N500_9MICO</name>
<evidence type="ECO:0000313" key="1">
    <source>
        <dbReference type="EMBL" id="MDZ8161150.1"/>
    </source>
</evidence>